<accession>A0A5B7DU60</accession>
<sequence>MWYCNPSPILRKNREVTFIETVGIPQAFSSRCLVAVYECTEKKFLKVDQIIEVCALTIAVVNKIVGELNLS</sequence>
<organism evidence="1 2">
    <name type="scientific">Portunus trituberculatus</name>
    <name type="common">Swimming crab</name>
    <name type="synonym">Neptunus trituberculatus</name>
    <dbReference type="NCBI Taxonomy" id="210409"/>
    <lineage>
        <taxon>Eukaryota</taxon>
        <taxon>Metazoa</taxon>
        <taxon>Ecdysozoa</taxon>
        <taxon>Arthropoda</taxon>
        <taxon>Crustacea</taxon>
        <taxon>Multicrustacea</taxon>
        <taxon>Malacostraca</taxon>
        <taxon>Eumalacostraca</taxon>
        <taxon>Eucarida</taxon>
        <taxon>Decapoda</taxon>
        <taxon>Pleocyemata</taxon>
        <taxon>Brachyura</taxon>
        <taxon>Eubrachyura</taxon>
        <taxon>Portunoidea</taxon>
        <taxon>Portunidae</taxon>
        <taxon>Portuninae</taxon>
        <taxon>Portunus</taxon>
    </lineage>
</organism>
<dbReference type="EMBL" id="VSRR010001348">
    <property type="protein sequence ID" value="MPC24589.1"/>
    <property type="molecule type" value="Genomic_DNA"/>
</dbReference>
<reference evidence="1 2" key="1">
    <citation type="submission" date="2019-05" db="EMBL/GenBank/DDBJ databases">
        <title>Another draft genome of Portunus trituberculatus and its Hox gene families provides insights of decapod evolution.</title>
        <authorList>
            <person name="Jeong J.-H."/>
            <person name="Song I."/>
            <person name="Kim S."/>
            <person name="Choi T."/>
            <person name="Kim D."/>
            <person name="Ryu S."/>
            <person name="Kim W."/>
        </authorList>
    </citation>
    <scope>NUCLEOTIDE SEQUENCE [LARGE SCALE GENOMIC DNA]</scope>
    <source>
        <tissue evidence="1">Muscle</tissue>
    </source>
</reference>
<dbReference type="AlphaFoldDB" id="A0A5B7DU60"/>
<evidence type="ECO:0000313" key="1">
    <source>
        <dbReference type="EMBL" id="MPC24589.1"/>
    </source>
</evidence>
<gene>
    <name evidence="1" type="ORF">E2C01_017675</name>
</gene>
<name>A0A5B7DU60_PORTR</name>
<comment type="caution">
    <text evidence="1">The sequence shown here is derived from an EMBL/GenBank/DDBJ whole genome shotgun (WGS) entry which is preliminary data.</text>
</comment>
<dbReference type="Proteomes" id="UP000324222">
    <property type="component" value="Unassembled WGS sequence"/>
</dbReference>
<keyword evidence="2" id="KW-1185">Reference proteome</keyword>
<proteinExistence type="predicted"/>
<evidence type="ECO:0000313" key="2">
    <source>
        <dbReference type="Proteomes" id="UP000324222"/>
    </source>
</evidence>
<protein>
    <submittedName>
        <fullName evidence="1">Uncharacterized protein</fullName>
    </submittedName>
</protein>